<proteinExistence type="predicted"/>
<dbReference type="STRING" id="333138.LQ50_13945"/>
<dbReference type="RefSeq" id="WP_034629985.1">
    <property type="nucleotide sequence ID" value="NZ_JRJU01000016.1"/>
</dbReference>
<evidence type="ECO:0000313" key="5">
    <source>
        <dbReference type="EMBL" id="KHF39721.1"/>
    </source>
</evidence>
<dbReference type="InterPro" id="IPR042119">
    <property type="entry name" value="QueA_dom2"/>
</dbReference>
<dbReference type="AlphaFoldDB" id="A0A0B0IJ78"/>
<keyword evidence="4" id="KW-0671">Queuosine biosynthesis</keyword>
<organism evidence="5 6">
    <name type="scientific">Halalkalibacter okhensis</name>
    <dbReference type="NCBI Taxonomy" id="333138"/>
    <lineage>
        <taxon>Bacteria</taxon>
        <taxon>Bacillati</taxon>
        <taxon>Bacillota</taxon>
        <taxon>Bacilli</taxon>
        <taxon>Bacillales</taxon>
        <taxon>Bacillaceae</taxon>
        <taxon>Halalkalibacter</taxon>
    </lineage>
</organism>
<evidence type="ECO:0000256" key="1">
    <source>
        <dbReference type="ARBA" id="ARBA00022490"/>
    </source>
</evidence>
<dbReference type="InterPro" id="IPR042118">
    <property type="entry name" value="QueA_dom1"/>
</dbReference>
<evidence type="ECO:0000256" key="3">
    <source>
        <dbReference type="ARBA" id="ARBA00022691"/>
    </source>
</evidence>
<dbReference type="EMBL" id="JRJU01000016">
    <property type="protein sequence ID" value="KHF39721.1"/>
    <property type="molecule type" value="Genomic_DNA"/>
</dbReference>
<dbReference type="OrthoDB" id="9783887at2"/>
<sequence length="339" mass="38238">MTLASYPFVIPQHLHASLPAEVRSHQREAVRLLVQNRQTGHVTHDTFAHLSNYLKKGDVLILNKSRTIPAVLYTTDHIEVRLARKCSTDIWEVLSSDQSEIGDTLHFTNNVRATVIDKSKKTPLISIRFSIKGDEFYNFLYINGTPIHYEYLQDHWPLQAFQTVYSSVPGSIEMPSAGRALTWRMLAALQNKGIKIGFVSLHSGLSYFEDDRWPDPIFQPEPFSVPVETVKLIQTAKNERSNVIAVGTTVVRALESAVDTNHNLQATAGETTLHIKSNSALQVVDGLLTGFHEPEASHLDMLSAFIDKNHLLAAYEEAIRQEYLWHEFGDVNLLLPMEN</sequence>
<accession>A0A0B0IJ78</accession>
<name>A0A0B0IJ78_9BACI</name>
<keyword evidence="3" id="KW-0949">S-adenosyl-L-methionine</keyword>
<dbReference type="GO" id="GO:0051075">
    <property type="term" value="F:S-adenosylmethionine:tRNA ribosyltransferase-isomerase activity"/>
    <property type="evidence" value="ECO:0007669"/>
    <property type="project" value="TreeGrafter"/>
</dbReference>
<evidence type="ECO:0000313" key="6">
    <source>
        <dbReference type="Proteomes" id="UP000030832"/>
    </source>
</evidence>
<keyword evidence="1" id="KW-0963">Cytoplasm</keyword>
<dbReference type="GO" id="GO:0008616">
    <property type="term" value="P:tRNA queuosine(34) biosynthetic process"/>
    <property type="evidence" value="ECO:0007669"/>
    <property type="project" value="UniProtKB-KW"/>
</dbReference>
<dbReference type="Pfam" id="PF02547">
    <property type="entry name" value="Queuosine_synth"/>
    <property type="match status" value="1"/>
</dbReference>
<keyword evidence="2" id="KW-0808">Transferase</keyword>
<gene>
    <name evidence="5" type="ORF">LQ50_13945</name>
</gene>
<reference evidence="5 6" key="1">
    <citation type="submission" date="2014-09" db="EMBL/GenBank/DDBJ databases">
        <title>Genome sequencing and annotation of Bacillus Okhensis strain Kh10-101T.</title>
        <authorList>
            <person name="Prakash J.S."/>
        </authorList>
    </citation>
    <scope>NUCLEOTIDE SEQUENCE [LARGE SCALE GENOMIC DNA]</scope>
    <source>
        <strain evidence="6">Kh10-101T</strain>
    </source>
</reference>
<dbReference type="PANTHER" id="PTHR30307">
    <property type="entry name" value="S-ADENOSYLMETHIONINE:TRNA RIBOSYLTRANSFERASE-ISOMERASE"/>
    <property type="match status" value="1"/>
</dbReference>
<dbReference type="SUPFAM" id="SSF111337">
    <property type="entry name" value="QueA-like"/>
    <property type="match status" value="1"/>
</dbReference>
<dbReference type="Gene3D" id="2.40.10.240">
    <property type="entry name" value="QueA-like"/>
    <property type="match status" value="1"/>
</dbReference>
<protein>
    <recommendedName>
        <fullName evidence="7">S-adenosylmethionine tRNA ribosyltransferase</fullName>
    </recommendedName>
</protein>
<dbReference type="InterPro" id="IPR036100">
    <property type="entry name" value="QueA_sf"/>
</dbReference>
<dbReference type="PANTHER" id="PTHR30307:SF0">
    <property type="entry name" value="S-ADENOSYLMETHIONINE:TRNA RIBOSYLTRANSFERASE-ISOMERASE"/>
    <property type="match status" value="1"/>
</dbReference>
<dbReference type="InterPro" id="IPR003699">
    <property type="entry name" value="QueA"/>
</dbReference>
<dbReference type="Proteomes" id="UP000030832">
    <property type="component" value="Unassembled WGS sequence"/>
</dbReference>
<evidence type="ECO:0000256" key="4">
    <source>
        <dbReference type="ARBA" id="ARBA00022785"/>
    </source>
</evidence>
<dbReference type="eggNOG" id="COG0809">
    <property type="taxonomic scope" value="Bacteria"/>
</dbReference>
<evidence type="ECO:0008006" key="7">
    <source>
        <dbReference type="Google" id="ProtNLM"/>
    </source>
</evidence>
<evidence type="ECO:0000256" key="2">
    <source>
        <dbReference type="ARBA" id="ARBA00022679"/>
    </source>
</evidence>
<keyword evidence="6" id="KW-1185">Reference proteome</keyword>
<dbReference type="Gene3D" id="3.40.1780.10">
    <property type="entry name" value="QueA-like"/>
    <property type="match status" value="1"/>
</dbReference>
<comment type="caution">
    <text evidence="5">The sequence shown here is derived from an EMBL/GenBank/DDBJ whole genome shotgun (WGS) entry which is preliminary data.</text>
</comment>